<organism evidence="3 4">
    <name type="scientific">Alkaliphilus pronyensis</name>
    <dbReference type="NCBI Taxonomy" id="1482732"/>
    <lineage>
        <taxon>Bacteria</taxon>
        <taxon>Bacillati</taxon>
        <taxon>Bacillota</taxon>
        <taxon>Clostridia</taxon>
        <taxon>Peptostreptococcales</taxon>
        <taxon>Natronincolaceae</taxon>
        <taxon>Alkaliphilus</taxon>
    </lineage>
</organism>
<feature type="domain" description="HTH cro/C1-type" evidence="2">
    <location>
        <begin position="9"/>
        <end position="63"/>
    </location>
</feature>
<dbReference type="PROSITE" id="PS50943">
    <property type="entry name" value="HTH_CROC1"/>
    <property type="match status" value="1"/>
</dbReference>
<dbReference type="PANTHER" id="PTHR46558">
    <property type="entry name" value="TRACRIPTIONAL REGULATORY PROTEIN-RELATED-RELATED"/>
    <property type="match status" value="1"/>
</dbReference>
<dbReference type="Proteomes" id="UP000432715">
    <property type="component" value="Unassembled WGS sequence"/>
</dbReference>
<dbReference type="RefSeq" id="WP_151862348.1">
    <property type="nucleotide sequence ID" value="NZ_WBZC01000083.1"/>
</dbReference>
<evidence type="ECO:0000259" key="2">
    <source>
        <dbReference type="PROSITE" id="PS50943"/>
    </source>
</evidence>
<accession>A0A6I0F1A4</accession>
<gene>
    <name evidence="3" type="ORF">F8154_14615</name>
</gene>
<keyword evidence="1" id="KW-0238">DNA-binding</keyword>
<sequence length="66" mass="7889">MNPPIKNQIKKLRKIKGIKQQNLAKRLNIDRTYLSKLENQYYSPSPELMYKICKLFEAELGEIFFI</sequence>
<name>A0A6I0F1A4_9FIRM</name>
<reference evidence="3 4" key="1">
    <citation type="submission" date="2019-10" db="EMBL/GenBank/DDBJ databases">
        <title>Alkaliphilus serpentinus sp. nov. and Alkaliphilus pronyensis sp. nov., two novel anaerobic alkaliphilic species isolated from the serpentinized-hosted hydrothermal field of the Prony Bay (New Caledonia).</title>
        <authorList>
            <person name="Postec A."/>
        </authorList>
    </citation>
    <scope>NUCLEOTIDE SEQUENCE [LARGE SCALE GENOMIC DNA]</scope>
    <source>
        <strain evidence="3 4">LacV</strain>
    </source>
</reference>
<dbReference type="InterPro" id="IPR010982">
    <property type="entry name" value="Lambda_DNA-bd_dom_sf"/>
</dbReference>
<evidence type="ECO:0000256" key="1">
    <source>
        <dbReference type="ARBA" id="ARBA00023125"/>
    </source>
</evidence>
<protein>
    <submittedName>
        <fullName evidence="3">Helix-turn-helix transcriptional regulator</fullName>
    </submittedName>
</protein>
<dbReference type="AlphaFoldDB" id="A0A6I0F1A4"/>
<dbReference type="SUPFAM" id="SSF47413">
    <property type="entry name" value="lambda repressor-like DNA-binding domains"/>
    <property type="match status" value="1"/>
</dbReference>
<evidence type="ECO:0000313" key="4">
    <source>
        <dbReference type="Proteomes" id="UP000432715"/>
    </source>
</evidence>
<dbReference type="OrthoDB" id="48775at2"/>
<comment type="caution">
    <text evidence="3">The sequence shown here is derived from an EMBL/GenBank/DDBJ whole genome shotgun (WGS) entry which is preliminary data.</text>
</comment>
<dbReference type="InterPro" id="IPR001387">
    <property type="entry name" value="Cro/C1-type_HTH"/>
</dbReference>
<dbReference type="SMART" id="SM00530">
    <property type="entry name" value="HTH_XRE"/>
    <property type="match status" value="1"/>
</dbReference>
<dbReference type="CDD" id="cd00093">
    <property type="entry name" value="HTH_XRE"/>
    <property type="match status" value="1"/>
</dbReference>
<keyword evidence="4" id="KW-1185">Reference proteome</keyword>
<proteinExistence type="predicted"/>
<dbReference type="Pfam" id="PF01381">
    <property type="entry name" value="HTH_3"/>
    <property type="match status" value="1"/>
</dbReference>
<dbReference type="PANTHER" id="PTHR46558:SF4">
    <property type="entry name" value="DNA-BIDING PHAGE PROTEIN"/>
    <property type="match status" value="1"/>
</dbReference>
<dbReference type="EMBL" id="WBZC01000083">
    <property type="protein sequence ID" value="KAB3529596.1"/>
    <property type="molecule type" value="Genomic_DNA"/>
</dbReference>
<dbReference type="Gene3D" id="1.10.260.40">
    <property type="entry name" value="lambda repressor-like DNA-binding domains"/>
    <property type="match status" value="1"/>
</dbReference>
<evidence type="ECO:0000313" key="3">
    <source>
        <dbReference type="EMBL" id="KAB3529596.1"/>
    </source>
</evidence>
<dbReference type="GO" id="GO:0003677">
    <property type="term" value="F:DNA binding"/>
    <property type="evidence" value="ECO:0007669"/>
    <property type="project" value="UniProtKB-KW"/>
</dbReference>